<dbReference type="PRINTS" id="PR00081">
    <property type="entry name" value="GDHRDH"/>
</dbReference>
<keyword evidence="3" id="KW-0560">Oxidoreductase</keyword>
<proteinExistence type="inferred from homology"/>
<dbReference type="eggNOG" id="KOG1209">
    <property type="taxonomic scope" value="Eukaryota"/>
</dbReference>
<dbReference type="GO" id="GO:0019433">
    <property type="term" value="P:triglyceride catabolic process"/>
    <property type="evidence" value="ECO:0007669"/>
    <property type="project" value="TreeGrafter"/>
</dbReference>
<keyword evidence="6" id="KW-1185">Reference proteome</keyword>
<evidence type="ECO:0000256" key="3">
    <source>
        <dbReference type="ARBA" id="ARBA00023002"/>
    </source>
</evidence>
<evidence type="ECO:0000313" key="5">
    <source>
        <dbReference type="EMBL" id="EHK17953.1"/>
    </source>
</evidence>
<evidence type="ECO:0000256" key="4">
    <source>
        <dbReference type="RuleBase" id="RU000363"/>
    </source>
</evidence>
<dbReference type="PANTHER" id="PTHR44169:SF6">
    <property type="entry name" value="NADPH-DEPENDENT 1-ACYLDIHYDROXYACETONE PHOSPHATE REDUCTASE"/>
    <property type="match status" value="1"/>
</dbReference>
<comment type="similarity">
    <text evidence="1 4">Belongs to the short-chain dehydrogenases/reductases (SDR) family.</text>
</comment>
<dbReference type="AlphaFoldDB" id="G9N5A8"/>
<evidence type="ECO:0000256" key="1">
    <source>
        <dbReference type="ARBA" id="ARBA00006484"/>
    </source>
</evidence>
<evidence type="ECO:0000313" key="6">
    <source>
        <dbReference type="Proteomes" id="UP000007115"/>
    </source>
</evidence>
<dbReference type="GO" id="GO:0005811">
    <property type="term" value="C:lipid droplet"/>
    <property type="evidence" value="ECO:0007669"/>
    <property type="project" value="TreeGrafter"/>
</dbReference>
<dbReference type="EMBL" id="ABDF02000087">
    <property type="protein sequence ID" value="EHK17953.1"/>
    <property type="molecule type" value="Genomic_DNA"/>
</dbReference>
<dbReference type="InterPro" id="IPR002347">
    <property type="entry name" value="SDR_fam"/>
</dbReference>
<dbReference type="GO" id="GO:0005783">
    <property type="term" value="C:endoplasmic reticulum"/>
    <property type="evidence" value="ECO:0007669"/>
    <property type="project" value="TreeGrafter"/>
</dbReference>
<dbReference type="OrthoDB" id="2102561at2759"/>
<dbReference type="FunCoup" id="G9N5A8">
    <property type="interactions" value="292"/>
</dbReference>
<dbReference type="InterPro" id="IPR036291">
    <property type="entry name" value="NAD(P)-bd_dom_sf"/>
</dbReference>
<dbReference type="OMA" id="CPRWIVE"/>
<sequence>MARLTVLITGCTKGGIGYSLAKEFATRGYHVYASARRITAMDDLVNVPNITAIALDVTKRDSLLQAHAQIARESNGKLDILYHNAGYRTLGMAIETSREEAFKMFNTNLLGIVEMNTIFAELIIASKGKIVFTGSVSGYTPHPTQSVYNASKSAVQLYARTLRTEMKPFGVRVIFVQTAGVKTGMSIERLTIAPSSYYKYLEAKIDTAWASFEADALDPDIYARTVVTKIIKNDPPNTIWCGSGAFTVWLIETLGAHWVYELVFSKMFGLDTVRVAA</sequence>
<dbReference type="InParanoid" id="G9N5A8"/>
<dbReference type="Proteomes" id="UP000007115">
    <property type="component" value="Unassembled WGS sequence"/>
</dbReference>
<gene>
    <name evidence="5" type="ORF">TRIVIDRAFT_44752</name>
</gene>
<evidence type="ECO:0000256" key="2">
    <source>
        <dbReference type="ARBA" id="ARBA00022857"/>
    </source>
</evidence>
<keyword evidence="2" id="KW-0521">NADP</keyword>
<dbReference type="Pfam" id="PF00106">
    <property type="entry name" value="adh_short"/>
    <property type="match status" value="1"/>
</dbReference>
<dbReference type="GO" id="GO:0000140">
    <property type="term" value="F:acylglycerone-phosphate reductase (NADP+) activity"/>
    <property type="evidence" value="ECO:0007669"/>
    <property type="project" value="TreeGrafter"/>
</dbReference>
<protein>
    <submittedName>
        <fullName evidence="5">Uncharacterized protein</fullName>
    </submittedName>
</protein>
<organism evidence="5 6">
    <name type="scientific">Hypocrea virens (strain Gv29-8 / FGSC 10586)</name>
    <name type="common">Gliocladium virens</name>
    <name type="synonym">Trichoderma virens</name>
    <dbReference type="NCBI Taxonomy" id="413071"/>
    <lineage>
        <taxon>Eukaryota</taxon>
        <taxon>Fungi</taxon>
        <taxon>Dikarya</taxon>
        <taxon>Ascomycota</taxon>
        <taxon>Pezizomycotina</taxon>
        <taxon>Sordariomycetes</taxon>
        <taxon>Hypocreomycetidae</taxon>
        <taxon>Hypocreales</taxon>
        <taxon>Hypocreaceae</taxon>
        <taxon>Trichoderma</taxon>
    </lineage>
</organism>
<dbReference type="Gene3D" id="3.40.50.720">
    <property type="entry name" value="NAD(P)-binding Rossmann-like Domain"/>
    <property type="match status" value="1"/>
</dbReference>
<dbReference type="HOGENOM" id="CLU_010194_2_9_1"/>
<dbReference type="InterPro" id="IPR020904">
    <property type="entry name" value="Sc_DH/Rdtase_CS"/>
</dbReference>
<comment type="caution">
    <text evidence="5">The sequence shown here is derived from an EMBL/GenBank/DDBJ whole genome shotgun (WGS) entry which is preliminary data.</text>
</comment>
<dbReference type="SUPFAM" id="SSF51735">
    <property type="entry name" value="NAD(P)-binding Rossmann-fold domains"/>
    <property type="match status" value="1"/>
</dbReference>
<reference evidence="5 6" key="1">
    <citation type="journal article" date="2011" name="Genome Biol.">
        <title>Comparative genome sequence analysis underscores mycoparasitism as the ancestral life style of Trichoderma.</title>
        <authorList>
            <person name="Kubicek C.P."/>
            <person name="Herrera-Estrella A."/>
            <person name="Seidl-Seiboth V."/>
            <person name="Martinez D.A."/>
            <person name="Druzhinina I.S."/>
            <person name="Thon M."/>
            <person name="Zeilinger S."/>
            <person name="Casas-Flores S."/>
            <person name="Horwitz B.A."/>
            <person name="Mukherjee P.K."/>
            <person name="Mukherjee M."/>
            <person name="Kredics L."/>
            <person name="Alcaraz L.D."/>
            <person name="Aerts A."/>
            <person name="Antal Z."/>
            <person name="Atanasova L."/>
            <person name="Cervantes-Badillo M.G."/>
            <person name="Challacombe J."/>
            <person name="Chertkov O."/>
            <person name="McCluskey K."/>
            <person name="Coulpier F."/>
            <person name="Deshpande N."/>
            <person name="von Doehren H."/>
            <person name="Ebbole D.J."/>
            <person name="Esquivel-Naranjo E.U."/>
            <person name="Fekete E."/>
            <person name="Flipphi M."/>
            <person name="Glaser F."/>
            <person name="Gomez-Rodriguez E.Y."/>
            <person name="Gruber S."/>
            <person name="Han C."/>
            <person name="Henrissat B."/>
            <person name="Hermosa R."/>
            <person name="Hernandez-Onate M."/>
            <person name="Karaffa L."/>
            <person name="Kosti I."/>
            <person name="Le Crom S."/>
            <person name="Lindquist E."/>
            <person name="Lucas S."/>
            <person name="Luebeck M."/>
            <person name="Luebeck P.S."/>
            <person name="Margeot A."/>
            <person name="Metz B."/>
            <person name="Misra M."/>
            <person name="Nevalainen H."/>
            <person name="Omann M."/>
            <person name="Packer N."/>
            <person name="Perrone G."/>
            <person name="Uresti-Rivera E.E."/>
            <person name="Salamov A."/>
            <person name="Schmoll M."/>
            <person name="Seiboth B."/>
            <person name="Shapiro H."/>
            <person name="Sukno S."/>
            <person name="Tamayo-Ramos J.A."/>
            <person name="Tisch D."/>
            <person name="Wiest A."/>
            <person name="Wilkinson H.H."/>
            <person name="Zhang M."/>
            <person name="Coutinho P.M."/>
            <person name="Kenerley C.M."/>
            <person name="Monte E."/>
            <person name="Baker S.E."/>
            <person name="Grigoriev I.V."/>
        </authorList>
    </citation>
    <scope>NUCLEOTIDE SEQUENCE [LARGE SCALE GENOMIC DNA]</scope>
    <source>
        <strain evidence="6">Gv29-8 / FGSC 10586</strain>
    </source>
</reference>
<name>G9N5A8_HYPVG</name>
<dbReference type="PRINTS" id="PR00080">
    <property type="entry name" value="SDRFAMILY"/>
</dbReference>
<dbReference type="GeneID" id="25794340"/>
<dbReference type="GO" id="GO:0006654">
    <property type="term" value="P:phosphatidic acid biosynthetic process"/>
    <property type="evidence" value="ECO:0007669"/>
    <property type="project" value="TreeGrafter"/>
</dbReference>
<dbReference type="VEuPathDB" id="FungiDB:TRIVIDRAFT_44752"/>
<dbReference type="GO" id="GO:0004806">
    <property type="term" value="F:triacylglycerol lipase activity"/>
    <property type="evidence" value="ECO:0007669"/>
    <property type="project" value="TreeGrafter"/>
</dbReference>
<dbReference type="PROSITE" id="PS00061">
    <property type="entry name" value="ADH_SHORT"/>
    <property type="match status" value="1"/>
</dbReference>
<accession>G9N5A8</accession>
<dbReference type="PANTHER" id="PTHR44169">
    <property type="entry name" value="NADPH-DEPENDENT 1-ACYLDIHYDROXYACETONE PHOSPHATE REDUCTASE"/>
    <property type="match status" value="1"/>
</dbReference>
<dbReference type="STRING" id="413071.G9N5A8"/>
<dbReference type="RefSeq" id="XP_013952154.1">
    <property type="nucleotide sequence ID" value="XM_014096679.1"/>
</dbReference>